<evidence type="ECO:0000313" key="1">
    <source>
        <dbReference type="EMBL" id="BBK24416.1"/>
    </source>
</evidence>
<organism evidence="1 2">
    <name type="scientific">Dialister hominis</name>
    <dbReference type="NCBI Taxonomy" id="2582419"/>
    <lineage>
        <taxon>Bacteria</taxon>
        <taxon>Bacillati</taxon>
        <taxon>Bacillota</taxon>
        <taxon>Negativicutes</taxon>
        <taxon>Veillonellales</taxon>
        <taxon>Veillonellaceae</taxon>
        <taxon>Dialister</taxon>
    </lineage>
</organism>
<sequence length="212" mass="24864">MKDMQEKIRFFGRIVSVQPRANVWRYRLDNRSHGMKGYNLFLKGVADSEDKDFSIAISEKQQEKLRFHIGDEISGTAWTKLYPKLDYADYYRAGALKKIKPADFVDEEKTSPWEGEVPSLDVYNWHGCRMLDGRRWRGKCFTCKWACIANVIIEYDWGVSQRLRFESYCYGPKSCKRYAMGRPRPVPYKDAGIYYDDGELDIICTENRGDDD</sequence>
<keyword evidence="2" id="KW-1185">Reference proteome</keyword>
<proteinExistence type="predicted"/>
<dbReference type="RefSeq" id="WP_143332242.1">
    <property type="nucleotide sequence ID" value="NZ_AP019697.1"/>
</dbReference>
<dbReference type="AlphaFoldDB" id="A0A8D5A561"/>
<reference evidence="2" key="1">
    <citation type="submission" date="2019-05" db="EMBL/GenBank/DDBJ databases">
        <title>Complete genome sequencing of Dialister sp. strain 5BBH33.</title>
        <authorList>
            <person name="Sakamoto M."/>
            <person name="Murakami T."/>
            <person name="Mori H."/>
        </authorList>
    </citation>
    <scope>NUCLEOTIDE SEQUENCE [LARGE SCALE GENOMIC DNA]</scope>
    <source>
        <strain evidence="2">5BBH33</strain>
    </source>
</reference>
<dbReference type="Proteomes" id="UP000320585">
    <property type="component" value="Chromosome"/>
</dbReference>
<dbReference type="EMBL" id="AP019697">
    <property type="protein sequence ID" value="BBK24416.1"/>
    <property type="molecule type" value="Genomic_DNA"/>
</dbReference>
<dbReference type="OrthoDB" id="1795028at2"/>
<protein>
    <submittedName>
        <fullName evidence="1">Uncharacterized protein</fullName>
    </submittedName>
</protein>
<gene>
    <name evidence="1" type="ORF">Dia5BBH33_03510</name>
</gene>
<evidence type="ECO:0000313" key="2">
    <source>
        <dbReference type="Proteomes" id="UP000320585"/>
    </source>
</evidence>
<accession>A0A8D5A561</accession>
<dbReference type="GeneID" id="92715577"/>
<name>A0A8D5A561_9FIRM</name>
<dbReference type="KEGG" id="dho:Dia5BBH33_03510"/>